<protein>
    <submittedName>
        <fullName evidence="1">SLAP domain-containing protein</fullName>
    </submittedName>
</protein>
<reference evidence="1" key="1">
    <citation type="submission" date="2020-08" db="EMBL/GenBank/DDBJ databases">
        <title>Genome public.</title>
        <authorList>
            <person name="Liu C."/>
            <person name="Sun Q."/>
        </authorList>
    </citation>
    <scope>NUCLEOTIDE SEQUENCE</scope>
    <source>
        <strain evidence="1">BX22</strain>
    </source>
</reference>
<proteinExistence type="predicted"/>
<dbReference type="AlphaFoldDB" id="A0A923RIM1"/>
<dbReference type="InterPro" id="IPR030910">
    <property type="entry name" value="SLAP_dom"/>
</dbReference>
<gene>
    <name evidence="1" type="ORF">H8S33_10815</name>
</gene>
<dbReference type="RefSeq" id="WP_186870008.1">
    <property type="nucleotide sequence ID" value="NZ_JACOOL010000007.1"/>
</dbReference>
<dbReference type="NCBIfam" id="TIGR04398">
    <property type="entry name" value="SLAP_DUP"/>
    <property type="match status" value="1"/>
</dbReference>
<keyword evidence="2" id="KW-1185">Reference proteome</keyword>
<name>A0A923RIM1_9BACI</name>
<dbReference type="EMBL" id="JACOOL010000007">
    <property type="protein sequence ID" value="MBC5637295.1"/>
    <property type="molecule type" value="Genomic_DNA"/>
</dbReference>
<comment type="caution">
    <text evidence="1">The sequence shown here is derived from an EMBL/GenBank/DDBJ whole genome shotgun (WGS) entry which is preliminary data.</text>
</comment>
<evidence type="ECO:0000313" key="2">
    <source>
        <dbReference type="Proteomes" id="UP000637359"/>
    </source>
</evidence>
<accession>A0A923RIM1</accession>
<evidence type="ECO:0000313" key="1">
    <source>
        <dbReference type="EMBL" id="MBC5637295.1"/>
    </source>
</evidence>
<organism evidence="1 2">
    <name type="scientific">Ornithinibacillus hominis</name>
    <dbReference type="NCBI Taxonomy" id="2763055"/>
    <lineage>
        <taxon>Bacteria</taxon>
        <taxon>Bacillati</taxon>
        <taxon>Bacillota</taxon>
        <taxon>Bacilli</taxon>
        <taxon>Bacillales</taxon>
        <taxon>Bacillaceae</taxon>
        <taxon>Ornithinibacillus</taxon>
    </lineage>
</organism>
<dbReference type="Proteomes" id="UP000637359">
    <property type="component" value="Unassembled WGS sequence"/>
</dbReference>
<sequence>MQTLQYESAWNKTISQQDRTLVEETFKKAALTADPIQFTPLRIDWNYKRELLVIVIVHNTTESDYTFNQEKLSLKLHDITLAEHTFTIPNLLVKAKTSMPWTFIFPVGSYQENSNIKDGRLEITR</sequence>